<name>A0A2T6Z9S7_TUBBO</name>
<proteinExistence type="predicted"/>
<protein>
    <submittedName>
        <fullName evidence="1">Uncharacterized protein</fullName>
    </submittedName>
</protein>
<keyword evidence="2" id="KW-1185">Reference proteome</keyword>
<comment type="caution">
    <text evidence="1">The sequence shown here is derived from an EMBL/GenBank/DDBJ whole genome shotgun (WGS) entry which is preliminary data.</text>
</comment>
<dbReference type="AlphaFoldDB" id="A0A2T6Z9S7"/>
<dbReference type="EMBL" id="NESQ01000618">
    <property type="protein sequence ID" value="PUU72248.1"/>
    <property type="molecule type" value="Genomic_DNA"/>
</dbReference>
<reference evidence="1 2" key="1">
    <citation type="submission" date="2017-04" db="EMBL/GenBank/DDBJ databases">
        <title>Draft genome sequence of Tuber borchii Vittad., a whitish edible truffle.</title>
        <authorList>
            <consortium name="DOE Joint Genome Institute"/>
            <person name="Murat C."/>
            <person name="Kuo A."/>
            <person name="Barry K.W."/>
            <person name="Clum A."/>
            <person name="Dockter R.B."/>
            <person name="Fauchery L."/>
            <person name="Iotti M."/>
            <person name="Kohler A."/>
            <person name="Labutti K."/>
            <person name="Lindquist E.A."/>
            <person name="Lipzen A."/>
            <person name="Ohm R.A."/>
            <person name="Wang M."/>
            <person name="Grigoriev I.V."/>
            <person name="Zambonelli A."/>
            <person name="Martin F.M."/>
        </authorList>
    </citation>
    <scope>NUCLEOTIDE SEQUENCE [LARGE SCALE GENOMIC DNA]</scope>
    <source>
        <strain evidence="1 2">Tbo3840</strain>
    </source>
</reference>
<evidence type="ECO:0000313" key="1">
    <source>
        <dbReference type="EMBL" id="PUU72248.1"/>
    </source>
</evidence>
<dbReference type="Proteomes" id="UP000244722">
    <property type="component" value="Unassembled WGS sequence"/>
</dbReference>
<sequence>MGCLKEHTTTISKFRGLGLDITTNPPKSSTQEVYNMNIGRKISVTFYWKFDIESLCIAQFGIGLAHLQRRKEEEKLAKEAAKKTNPSPLRKLRDQAKSTIAESVWTIWNGEDYKYPRERWGKDVTKEQLLAWLFLRQEDEEPQNANITGTLHRYLKTIRGKATLASKDEAWFDSVARNLLEGLKDRDSAEDGYRALALSWHTQRITDIFEQLLSAMPTHHHHYHCWYEHPNGRTTHRHELRNFLLHMEVEHPVFYWSSEEWEGVPVA</sequence>
<evidence type="ECO:0000313" key="2">
    <source>
        <dbReference type="Proteomes" id="UP000244722"/>
    </source>
</evidence>
<organism evidence="1 2">
    <name type="scientific">Tuber borchii</name>
    <name type="common">White truffle</name>
    <dbReference type="NCBI Taxonomy" id="42251"/>
    <lineage>
        <taxon>Eukaryota</taxon>
        <taxon>Fungi</taxon>
        <taxon>Dikarya</taxon>
        <taxon>Ascomycota</taxon>
        <taxon>Pezizomycotina</taxon>
        <taxon>Pezizomycetes</taxon>
        <taxon>Pezizales</taxon>
        <taxon>Tuberaceae</taxon>
        <taxon>Tuber</taxon>
    </lineage>
</organism>
<gene>
    <name evidence="1" type="ORF">B9Z19DRAFT_1011569</name>
</gene>
<accession>A0A2T6Z9S7</accession>
<dbReference type="OrthoDB" id="5290812at2759"/>